<proteinExistence type="predicted"/>
<dbReference type="Gene3D" id="3.90.550.10">
    <property type="entry name" value="Spore Coat Polysaccharide Biosynthesis Protein SpsA, Chain A"/>
    <property type="match status" value="1"/>
</dbReference>
<dbReference type="InterPro" id="IPR025877">
    <property type="entry name" value="MobA-like_NTP_Trfase"/>
</dbReference>
<evidence type="ECO:0000313" key="3">
    <source>
        <dbReference type="Proteomes" id="UP000010880"/>
    </source>
</evidence>
<dbReference type="Pfam" id="PF12804">
    <property type="entry name" value="NTP_transf_3"/>
    <property type="match status" value="1"/>
</dbReference>
<dbReference type="PANTHER" id="PTHR43777:SF1">
    <property type="entry name" value="MOLYBDENUM COFACTOR CYTIDYLYLTRANSFERASE"/>
    <property type="match status" value="1"/>
</dbReference>
<evidence type="ECO:0000259" key="1">
    <source>
        <dbReference type="Pfam" id="PF12804"/>
    </source>
</evidence>
<name>L0K901_HALHC</name>
<dbReference type="eggNOG" id="COG2068">
    <property type="taxonomic scope" value="Bacteria"/>
</dbReference>
<dbReference type="OrthoDB" id="9797742at2"/>
<dbReference type="STRING" id="748449.Halha_1065"/>
<dbReference type="KEGG" id="hhl:Halha_1065"/>
<keyword evidence="3" id="KW-1185">Reference proteome</keyword>
<gene>
    <name evidence="2" type="ordered locus">Halha_1065</name>
</gene>
<dbReference type="SUPFAM" id="SSF53448">
    <property type="entry name" value="Nucleotide-diphospho-sugar transferases"/>
    <property type="match status" value="1"/>
</dbReference>
<evidence type="ECO:0000313" key="2">
    <source>
        <dbReference type="EMBL" id="AGB41025.1"/>
    </source>
</evidence>
<dbReference type="HOGENOM" id="CLU_061980_1_1_9"/>
<dbReference type="AlphaFoldDB" id="L0K901"/>
<feature type="domain" description="MobA-like NTP transferase" evidence="1">
    <location>
        <begin position="4"/>
        <end position="165"/>
    </location>
</feature>
<reference evidence="3" key="1">
    <citation type="submission" date="2012-02" db="EMBL/GenBank/DDBJ databases">
        <title>The complete genome of Halobacteroides halobius DSM 5150.</title>
        <authorList>
            <person name="Lucas S."/>
            <person name="Copeland A."/>
            <person name="Lapidus A."/>
            <person name="Glavina del Rio T."/>
            <person name="Dalin E."/>
            <person name="Tice H."/>
            <person name="Bruce D."/>
            <person name="Goodwin L."/>
            <person name="Pitluck S."/>
            <person name="Peters L."/>
            <person name="Mikhailova N."/>
            <person name="Gu W."/>
            <person name="Kyrpides N."/>
            <person name="Mavromatis K."/>
            <person name="Ivanova N."/>
            <person name="Brettin T."/>
            <person name="Detter J.C."/>
            <person name="Han C."/>
            <person name="Larimer F."/>
            <person name="Land M."/>
            <person name="Hauser L."/>
            <person name="Markowitz V."/>
            <person name="Cheng J.-F."/>
            <person name="Hugenholtz P."/>
            <person name="Woyke T."/>
            <person name="Wu D."/>
            <person name="Tindall B."/>
            <person name="Pomrenke H."/>
            <person name="Brambilla E."/>
            <person name="Klenk H.-P."/>
            <person name="Eisen J.A."/>
        </authorList>
    </citation>
    <scope>NUCLEOTIDE SEQUENCE [LARGE SCALE GENOMIC DNA]</scope>
    <source>
        <strain evidence="3">ATCC 35273 / DSM 5150 / MD-1</strain>
    </source>
</reference>
<dbReference type="RefSeq" id="WP_015326750.1">
    <property type="nucleotide sequence ID" value="NC_019978.1"/>
</dbReference>
<dbReference type="CDD" id="cd04182">
    <property type="entry name" value="GT_2_like_f"/>
    <property type="match status" value="1"/>
</dbReference>
<dbReference type="Proteomes" id="UP000010880">
    <property type="component" value="Chromosome"/>
</dbReference>
<sequence>MVSAIVLAAGMSTRLDKDKSKQLLSLGKKTIIETVINKLLASEVEEIIVVVGYQAGMIRSLIQSKEVKICYNKDYKLGQSTSLKKGLLSIASNCKAILCVLADQPLVRKETINQLITEFKVEGELIVAPEYKEHRGNPVLFSADLKSEMLKISGDRGARDLIDKYRKQSKLIKVDDQGVIFDVDTKEDYLRLLIKHIYRLL</sequence>
<protein>
    <submittedName>
        <fullName evidence="2">Putative MobA-like protein</fullName>
    </submittedName>
</protein>
<dbReference type="InterPro" id="IPR029044">
    <property type="entry name" value="Nucleotide-diphossugar_trans"/>
</dbReference>
<accession>L0K901</accession>
<dbReference type="GO" id="GO:0016779">
    <property type="term" value="F:nucleotidyltransferase activity"/>
    <property type="evidence" value="ECO:0007669"/>
    <property type="project" value="UniProtKB-ARBA"/>
</dbReference>
<dbReference type="EMBL" id="CP003359">
    <property type="protein sequence ID" value="AGB41025.1"/>
    <property type="molecule type" value="Genomic_DNA"/>
</dbReference>
<organism evidence="2 3">
    <name type="scientific">Halobacteroides halobius (strain ATCC 35273 / DSM 5150 / MD-1)</name>
    <dbReference type="NCBI Taxonomy" id="748449"/>
    <lineage>
        <taxon>Bacteria</taxon>
        <taxon>Bacillati</taxon>
        <taxon>Bacillota</taxon>
        <taxon>Clostridia</taxon>
        <taxon>Halanaerobiales</taxon>
        <taxon>Halobacteroidaceae</taxon>
        <taxon>Halobacteroides</taxon>
    </lineage>
</organism>
<dbReference type="PANTHER" id="PTHR43777">
    <property type="entry name" value="MOLYBDENUM COFACTOR CYTIDYLYLTRANSFERASE"/>
    <property type="match status" value="1"/>
</dbReference>